<feature type="transmembrane region" description="Helical" evidence="1">
    <location>
        <begin position="35"/>
        <end position="53"/>
    </location>
</feature>
<dbReference type="Proteomes" id="UP000188600">
    <property type="component" value="Unassembled WGS sequence"/>
</dbReference>
<feature type="transmembrane region" description="Helical" evidence="1">
    <location>
        <begin position="224"/>
        <end position="243"/>
    </location>
</feature>
<keyword evidence="1" id="KW-0472">Membrane</keyword>
<evidence type="ECO:0000313" key="3">
    <source>
        <dbReference type="EMBL" id="ONK30260.1"/>
    </source>
</evidence>
<dbReference type="AlphaFoldDB" id="A0AB36JT53"/>
<protein>
    <submittedName>
        <fullName evidence="2">Beta-carotene 15,15'-monooxygenase</fullName>
    </submittedName>
</protein>
<feature type="transmembrane region" description="Helical" evidence="1">
    <location>
        <begin position="65"/>
        <end position="88"/>
    </location>
</feature>
<sequence length="244" mass="27817">MKQFNAFQLKLGMALLMVLDHIHVIPGFISPMMVGIFHALTRCVGVWFAFMAVEGFRYTHSRWHYLRRLFGFSVLMLLGNSLFNVLLASKEVSISNNIFMTLAGGVLVLQLAWGDGQQLIPHKGVRIVVTVLVGILASLLTEGGIPMIPFMVLTYIFYEKEGLRNISYLALSIALFVMSFQAYPSWQETLGMLLYNSDWLFITVLPFMYLYNGERGLQTAGAKYFFYLFYPLHLWLIAVLAYLL</sequence>
<accession>A0AB36JT53</accession>
<comment type="caution">
    <text evidence="2">The sequence shown here is derived from an EMBL/GenBank/DDBJ whole genome shotgun (WGS) entry which is preliminary data.</text>
</comment>
<feature type="transmembrane region" description="Helical" evidence="1">
    <location>
        <begin position="94"/>
        <end position="113"/>
    </location>
</feature>
<dbReference type="EMBL" id="MSPR01000004">
    <property type="protein sequence ID" value="ONK30260.1"/>
    <property type="molecule type" value="Genomic_DNA"/>
</dbReference>
<evidence type="ECO:0000313" key="4">
    <source>
        <dbReference type="Proteomes" id="UP000188600"/>
    </source>
</evidence>
<keyword evidence="1" id="KW-1133">Transmembrane helix</keyword>
<evidence type="ECO:0000313" key="5">
    <source>
        <dbReference type="Proteomes" id="UP000188946"/>
    </source>
</evidence>
<keyword evidence="1" id="KW-0812">Transmembrane</keyword>
<feature type="transmembrane region" description="Helical" evidence="1">
    <location>
        <begin position="12"/>
        <end position="29"/>
    </location>
</feature>
<dbReference type="Proteomes" id="UP000188946">
    <property type="component" value="Unassembled WGS sequence"/>
</dbReference>
<evidence type="ECO:0000313" key="2">
    <source>
        <dbReference type="EMBL" id="ONK28575.1"/>
    </source>
</evidence>
<gene>
    <name evidence="3" type="ORF">BVE84_03180</name>
    <name evidence="2" type="ORF">BVE86_02460</name>
</gene>
<name>A0AB36JT53_9STRE</name>
<dbReference type="InterPro" id="IPR008875">
    <property type="entry name" value="TraX"/>
</dbReference>
<feature type="transmembrane region" description="Helical" evidence="1">
    <location>
        <begin position="193"/>
        <end position="212"/>
    </location>
</feature>
<reference evidence="4 5" key="1">
    <citation type="submission" date="2016-12" db="EMBL/GenBank/DDBJ databases">
        <authorList>
            <person name="Gulvik C.A."/>
        </authorList>
    </citation>
    <scope>NUCLEOTIDE SEQUENCE [LARGE SCALE GENOMIC DNA]</scope>
    <source>
        <strain evidence="3 5">12-5202</strain>
        <strain evidence="2 4">12-5291</strain>
    </source>
</reference>
<evidence type="ECO:0000256" key="1">
    <source>
        <dbReference type="SAM" id="Phobius"/>
    </source>
</evidence>
<keyword evidence="5" id="KW-1185">Reference proteome</keyword>
<dbReference type="RefSeq" id="WP_076995648.1">
    <property type="nucleotide sequence ID" value="NZ_MSPR01000004.1"/>
</dbReference>
<dbReference type="Pfam" id="PF05857">
    <property type="entry name" value="TraX"/>
    <property type="match status" value="1"/>
</dbReference>
<dbReference type="EMBL" id="MSPT01000004">
    <property type="protein sequence ID" value="ONK28575.1"/>
    <property type="molecule type" value="Genomic_DNA"/>
</dbReference>
<organism evidence="2 4">
    <name type="scientific">Streptococcus azizii</name>
    <dbReference type="NCBI Taxonomy" id="1579424"/>
    <lineage>
        <taxon>Bacteria</taxon>
        <taxon>Bacillati</taxon>
        <taxon>Bacillota</taxon>
        <taxon>Bacilli</taxon>
        <taxon>Lactobacillales</taxon>
        <taxon>Streptococcaceae</taxon>
        <taxon>Streptococcus</taxon>
    </lineage>
</organism>
<proteinExistence type="predicted"/>
<feature type="transmembrane region" description="Helical" evidence="1">
    <location>
        <begin position="125"/>
        <end position="148"/>
    </location>
</feature>